<dbReference type="NCBIfam" id="TIGR02985">
    <property type="entry name" value="Sig70_bacteroi1"/>
    <property type="match status" value="1"/>
</dbReference>
<dbReference type="GO" id="GO:0006352">
    <property type="term" value="P:DNA-templated transcription initiation"/>
    <property type="evidence" value="ECO:0007669"/>
    <property type="project" value="InterPro"/>
</dbReference>
<organism evidence="7 8">
    <name type="scientific">Arenibacter palladensis</name>
    <dbReference type="NCBI Taxonomy" id="237373"/>
    <lineage>
        <taxon>Bacteria</taxon>
        <taxon>Pseudomonadati</taxon>
        <taxon>Bacteroidota</taxon>
        <taxon>Flavobacteriia</taxon>
        <taxon>Flavobacteriales</taxon>
        <taxon>Flavobacteriaceae</taxon>
        <taxon>Arenibacter</taxon>
    </lineage>
</organism>
<proteinExistence type="inferred from homology"/>
<evidence type="ECO:0000259" key="6">
    <source>
        <dbReference type="Pfam" id="PF08281"/>
    </source>
</evidence>
<evidence type="ECO:0000256" key="2">
    <source>
        <dbReference type="ARBA" id="ARBA00023015"/>
    </source>
</evidence>
<evidence type="ECO:0000256" key="4">
    <source>
        <dbReference type="ARBA" id="ARBA00023163"/>
    </source>
</evidence>
<evidence type="ECO:0000313" key="7">
    <source>
        <dbReference type="EMBL" id="SHG18055.1"/>
    </source>
</evidence>
<evidence type="ECO:0000256" key="1">
    <source>
        <dbReference type="ARBA" id="ARBA00010641"/>
    </source>
</evidence>
<accession>A0A1M5HQ42</accession>
<gene>
    <name evidence="7" type="ORF">SAMN03080594_1177</name>
</gene>
<dbReference type="InterPro" id="IPR014327">
    <property type="entry name" value="RNA_pol_sigma70_bacteroid"/>
</dbReference>
<dbReference type="Gene3D" id="1.10.1740.10">
    <property type="match status" value="1"/>
</dbReference>
<dbReference type="GO" id="GO:0016987">
    <property type="term" value="F:sigma factor activity"/>
    <property type="evidence" value="ECO:0007669"/>
    <property type="project" value="UniProtKB-KW"/>
</dbReference>
<feature type="domain" description="RNA polymerase sigma factor 70 region 4 type 2" evidence="6">
    <location>
        <begin position="107"/>
        <end position="158"/>
    </location>
</feature>
<dbReference type="OrthoDB" id="1100095at2"/>
<dbReference type="CDD" id="cd06171">
    <property type="entry name" value="Sigma70_r4"/>
    <property type="match status" value="1"/>
</dbReference>
<dbReference type="EMBL" id="FQUX01000017">
    <property type="protein sequence ID" value="SHG18055.1"/>
    <property type="molecule type" value="Genomic_DNA"/>
</dbReference>
<dbReference type="Proteomes" id="UP000184406">
    <property type="component" value="Unassembled WGS sequence"/>
</dbReference>
<evidence type="ECO:0000259" key="5">
    <source>
        <dbReference type="Pfam" id="PF04542"/>
    </source>
</evidence>
<dbReference type="InterPro" id="IPR014284">
    <property type="entry name" value="RNA_pol_sigma-70_dom"/>
</dbReference>
<dbReference type="PANTHER" id="PTHR43133:SF46">
    <property type="entry name" value="RNA POLYMERASE SIGMA-70 FACTOR ECF SUBFAMILY"/>
    <property type="match status" value="1"/>
</dbReference>
<comment type="similarity">
    <text evidence="1">Belongs to the sigma-70 factor family. ECF subfamily.</text>
</comment>
<keyword evidence="3" id="KW-0731">Sigma factor</keyword>
<feature type="domain" description="RNA polymerase sigma-70 region 2" evidence="5">
    <location>
        <begin position="12"/>
        <end position="77"/>
    </location>
</feature>
<protein>
    <submittedName>
        <fullName evidence="7">RNA polymerase sigma-70 factor, ECF subfamily</fullName>
    </submittedName>
</protein>
<dbReference type="InterPro" id="IPR013249">
    <property type="entry name" value="RNA_pol_sigma70_r4_t2"/>
</dbReference>
<evidence type="ECO:0000256" key="3">
    <source>
        <dbReference type="ARBA" id="ARBA00023082"/>
    </source>
</evidence>
<evidence type="ECO:0000313" key="8">
    <source>
        <dbReference type="Proteomes" id="UP000184406"/>
    </source>
</evidence>
<dbReference type="SUPFAM" id="SSF88659">
    <property type="entry name" value="Sigma3 and sigma4 domains of RNA polymerase sigma factors"/>
    <property type="match status" value="1"/>
</dbReference>
<dbReference type="Pfam" id="PF08281">
    <property type="entry name" value="Sigma70_r4_2"/>
    <property type="match status" value="1"/>
</dbReference>
<dbReference type="GO" id="GO:0003677">
    <property type="term" value="F:DNA binding"/>
    <property type="evidence" value="ECO:0007669"/>
    <property type="project" value="InterPro"/>
</dbReference>
<dbReference type="Gene3D" id="1.10.10.10">
    <property type="entry name" value="Winged helix-like DNA-binding domain superfamily/Winged helix DNA-binding domain"/>
    <property type="match status" value="1"/>
</dbReference>
<dbReference type="SUPFAM" id="SSF88946">
    <property type="entry name" value="Sigma2 domain of RNA polymerase sigma factors"/>
    <property type="match status" value="1"/>
</dbReference>
<reference evidence="8" key="1">
    <citation type="submission" date="2016-11" db="EMBL/GenBank/DDBJ databases">
        <authorList>
            <person name="Varghese N."/>
            <person name="Submissions S."/>
        </authorList>
    </citation>
    <scope>NUCLEOTIDE SEQUENCE [LARGE SCALE GENOMIC DNA]</scope>
    <source>
        <strain evidence="8">DSM 17539</strain>
    </source>
</reference>
<dbReference type="AlphaFoldDB" id="A0A1M5HQ42"/>
<dbReference type="InterPro" id="IPR013324">
    <property type="entry name" value="RNA_pol_sigma_r3/r4-like"/>
</dbReference>
<keyword evidence="8" id="KW-1185">Reference proteome</keyword>
<keyword evidence="4" id="KW-0804">Transcription</keyword>
<dbReference type="Pfam" id="PF04542">
    <property type="entry name" value="Sigma70_r2"/>
    <property type="match status" value="1"/>
</dbReference>
<keyword evidence="2" id="KW-0805">Transcription regulation</keyword>
<sequence>MQKMEEDFRSVFEQLYGPLLAYTKTLTNNHDQAKDIVQNCFVTLWQKRPDLIDSPTLKQFLFTSAYNSFIDLYRKDQLKNKIFDELKYSMAKESLMEEVSHVDHKIQKLKLVVAKLPPKCREILLLNKRDGLKYKEIALKLNVSEKTVESQMRIAFKKIREEFKNDKQFFVIIFNKLSKHIDY</sequence>
<dbReference type="InterPro" id="IPR039425">
    <property type="entry name" value="RNA_pol_sigma-70-like"/>
</dbReference>
<dbReference type="InterPro" id="IPR013325">
    <property type="entry name" value="RNA_pol_sigma_r2"/>
</dbReference>
<dbReference type="InterPro" id="IPR007627">
    <property type="entry name" value="RNA_pol_sigma70_r2"/>
</dbReference>
<name>A0A1M5HQ42_9FLAO</name>
<dbReference type="PANTHER" id="PTHR43133">
    <property type="entry name" value="RNA POLYMERASE ECF-TYPE SIGMA FACTO"/>
    <property type="match status" value="1"/>
</dbReference>
<dbReference type="NCBIfam" id="TIGR02937">
    <property type="entry name" value="sigma70-ECF"/>
    <property type="match status" value="1"/>
</dbReference>
<dbReference type="InterPro" id="IPR036388">
    <property type="entry name" value="WH-like_DNA-bd_sf"/>
</dbReference>